<dbReference type="SMART" id="SM00929">
    <property type="entry name" value="NADH-G_4Fe-4S_3"/>
    <property type="match status" value="1"/>
</dbReference>
<dbReference type="Pfam" id="PF22151">
    <property type="entry name" value="Fer4_NDSU1"/>
    <property type="match status" value="1"/>
</dbReference>
<feature type="domain" description="2Fe-2S ferredoxin-type" evidence="11">
    <location>
        <begin position="35"/>
        <end position="113"/>
    </location>
</feature>
<name>A0ABR3GNU0_9PEZI</name>
<keyword evidence="5" id="KW-1278">Translocase</keyword>
<reference evidence="14 15" key="1">
    <citation type="submission" date="2024-02" db="EMBL/GenBank/DDBJ databases">
        <title>Discinaceae phylogenomics.</title>
        <authorList>
            <person name="Dirks A.C."/>
            <person name="James T.Y."/>
        </authorList>
    </citation>
    <scope>NUCLEOTIDE SEQUENCE [LARGE SCALE GENOMIC DNA]</scope>
    <source>
        <strain evidence="14 15">ACD0624</strain>
    </source>
</reference>
<evidence type="ECO:0000256" key="1">
    <source>
        <dbReference type="ARBA" id="ARBA00001966"/>
    </source>
</evidence>
<dbReference type="Pfam" id="PF13510">
    <property type="entry name" value="Fer2_4"/>
    <property type="match status" value="1"/>
</dbReference>
<evidence type="ECO:0000256" key="10">
    <source>
        <dbReference type="RuleBase" id="RU004523"/>
    </source>
</evidence>
<dbReference type="SUPFAM" id="SSF54292">
    <property type="entry name" value="2Fe-2S ferredoxin-like"/>
    <property type="match status" value="1"/>
</dbReference>
<keyword evidence="6" id="KW-0408">Iron</keyword>
<dbReference type="Gene3D" id="3.30.70.20">
    <property type="match status" value="1"/>
</dbReference>
<protein>
    <submittedName>
        <fullName evidence="14">Ndufs1 NADH-ubiquinone oxidoreductase subunit</fullName>
    </submittedName>
</protein>
<evidence type="ECO:0000256" key="4">
    <source>
        <dbReference type="ARBA" id="ARBA00022723"/>
    </source>
</evidence>
<dbReference type="InterPro" id="IPR050123">
    <property type="entry name" value="Prok_molybdopt-oxidoreductase"/>
</dbReference>
<evidence type="ECO:0000259" key="13">
    <source>
        <dbReference type="PROSITE" id="PS51839"/>
    </source>
</evidence>
<dbReference type="InterPro" id="IPR036010">
    <property type="entry name" value="2Fe-2S_ferredoxin-like_sf"/>
</dbReference>
<dbReference type="Gene3D" id="3.10.20.740">
    <property type="match status" value="1"/>
</dbReference>
<dbReference type="PROSITE" id="PS00643">
    <property type="entry name" value="COMPLEX1_75K_3"/>
    <property type="match status" value="1"/>
</dbReference>
<dbReference type="PANTHER" id="PTHR43105">
    <property type="entry name" value="RESPIRATORY NITRATE REDUCTASE"/>
    <property type="match status" value="1"/>
</dbReference>
<dbReference type="Gene3D" id="3.30.200.210">
    <property type="match status" value="1"/>
</dbReference>
<dbReference type="PROSITE" id="PS51839">
    <property type="entry name" value="4FE4S_HC3"/>
    <property type="match status" value="1"/>
</dbReference>
<dbReference type="InterPro" id="IPR006963">
    <property type="entry name" value="Mopterin_OxRdtase_4Fe-4S_dom"/>
</dbReference>
<organism evidence="14 15">
    <name type="scientific">Discina gigas</name>
    <dbReference type="NCBI Taxonomy" id="1032678"/>
    <lineage>
        <taxon>Eukaryota</taxon>
        <taxon>Fungi</taxon>
        <taxon>Dikarya</taxon>
        <taxon>Ascomycota</taxon>
        <taxon>Pezizomycotina</taxon>
        <taxon>Pezizomycetes</taxon>
        <taxon>Pezizales</taxon>
        <taxon>Discinaceae</taxon>
        <taxon>Discina</taxon>
    </lineage>
</organism>
<dbReference type="Pfam" id="PF09326">
    <property type="entry name" value="NADH_dhqG_C"/>
    <property type="match status" value="1"/>
</dbReference>
<evidence type="ECO:0000256" key="9">
    <source>
        <dbReference type="ARBA" id="ARBA00034078"/>
    </source>
</evidence>
<comment type="similarity">
    <text evidence="2 10">Belongs to the complex I 75 kDa subunit family.</text>
</comment>
<proteinExistence type="inferred from homology"/>
<keyword evidence="7" id="KW-0411">Iron-sulfur</keyword>
<feature type="domain" description="4Fe-4S Mo/W bis-MGD-type" evidence="12">
    <location>
        <begin position="252"/>
        <end position="308"/>
    </location>
</feature>
<dbReference type="Pfam" id="PF10588">
    <property type="entry name" value="NADH-G_4Fe-4S_3"/>
    <property type="match status" value="1"/>
</dbReference>
<dbReference type="CDD" id="cd02773">
    <property type="entry name" value="MopB_Res-Cmplx1_Nad11"/>
    <property type="match status" value="1"/>
</dbReference>
<dbReference type="InterPro" id="IPR054351">
    <property type="entry name" value="NADH_UbQ_OxRdtase_ferredoxin"/>
</dbReference>
<evidence type="ECO:0000259" key="12">
    <source>
        <dbReference type="PROSITE" id="PS51669"/>
    </source>
</evidence>
<dbReference type="EMBL" id="JBBBZM010000032">
    <property type="protein sequence ID" value="KAL0637599.1"/>
    <property type="molecule type" value="Genomic_DNA"/>
</dbReference>
<evidence type="ECO:0000259" key="11">
    <source>
        <dbReference type="PROSITE" id="PS51085"/>
    </source>
</evidence>
<evidence type="ECO:0000256" key="5">
    <source>
        <dbReference type="ARBA" id="ARBA00022967"/>
    </source>
</evidence>
<keyword evidence="15" id="KW-1185">Reference proteome</keyword>
<dbReference type="PANTHER" id="PTHR43105:SF13">
    <property type="entry name" value="NADH-UBIQUINONE OXIDOREDUCTASE 75 KDA SUBUNIT, MITOCHONDRIAL"/>
    <property type="match status" value="1"/>
</dbReference>
<dbReference type="InterPro" id="IPR006656">
    <property type="entry name" value="Mopterin_OxRdtase"/>
</dbReference>
<dbReference type="InterPro" id="IPR015405">
    <property type="entry name" value="NDUFS1-like_C"/>
</dbReference>
<evidence type="ECO:0000256" key="2">
    <source>
        <dbReference type="ARBA" id="ARBA00005404"/>
    </source>
</evidence>
<evidence type="ECO:0000256" key="7">
    <source>
        <dbReference type="ARBA" id="ARBA00023014"/>
    </source>
</evidence>
<dbReference type="PROSITE" id="PS00641">
    <property type="entry name" value="COMPLEX1_75K_1"/>
    <property type="match status" value="1"/>
</dbReference>
<keyword evidence="3" id="KW-0004">4Fe-4S</keyword>
<keyword evidence="8" id="KW-0520">NAD</keyword>
<evidence type="ECO:0000256" key="3">
    <source>
        <dbReference type="ARBA" id="ARBA00022485"/>
    </source>
</evidence>
<accession>A0ABR3GNU0</accession>
<evidence type="ECO:0000313" key="15">
    <source>
        <dbReference type="Proteomes" id="UP001447188"/>
    </source>
</evidence>
<dbReference type="InterPro" id="IPR010228">
    <property type="entry name" value="NADH_UbQ_OxRdtase_Gsu"/>
</dbReference>
<evidence type="ECO:0000256" key="8">
    <source>
        <dbReference type="ARBA" id="ARBA00023027"/>
    </source>
</evidence>
<dbReference type="PROSITE" id="PS00642">
    <property type="entry name" value="COMPLEX1_75K_2"/>
    <property type="match status" value="1"/>
</dbReference>
<comment type="caution">
    <text evidence="14">The sequence shown here is derived from an EMBL/GenBank/DDBJ whole genome shotgun (WGS) entry which is preliminary data.</text>
</comment>
<evidence type="ECO:0000313" key="14">
    <source>
        <dbReference type="EMBL" id="KAL0637599.1"/>
    </source>
</evidence>
<dbReference type="SUPFAM" id="SSF53706">
    <property type="entry name" value="Formate dehydrogenase/DMSO reductase, domains 1-3"/>
    <property type="match status" value="1"/>
</dbReference>
<dbReference type="InterPro" id="IPR019574">
    <property type="entry name" value="NADH_UbQ_OxRdtase_Gsu_4Fe4S-bd"/>
</dbReference>
<dbReference type="Pfam" id="PF22117">
    <property type="entry name" value="Fer4_Nqo3"/>
    <property type="match status" value="1"/>
</dbReference>
<dbReference type="CDD" id="cd00207">
    <property type="entry name" value="fer2"/>
    <property type="match status" value="1"/>
</dbReference>
<dbReference type="NCBIfam" id="TIGR01973">
    <property type="entry name" value="NuoG"/>
    <property type="match status" value="1"/>
</dbReference>
<comment type="cofactor">
    <cofactor evidence="1">
        <name>[4Fe-4S] cluster</name>
        <dbReference type="ChEBI" id="CHEBI:49883"/>
    </cofactor>
</comment>
<dbReference type="InterPro" id="IPR000283">
    <property type="entry name" value="NADH_UbQ_OxRdtase_75kDa_su_CS"/>
</dbReference>
<dbReference type="Pfam" id="PF00384">
    <property type="entry name" value="Molybdopterin"/>
    <property type="match status" value="1"/>
</dbReference>
<gene>
    <name evidence="14" type="primary">NdufS1</name>
    <name evidence="14" type="ORF">Q9L58_003322</name>
</gene>
<keyword evidence="4" id="KW-0479">Metal-binding</keyword>
<sequence length="739" mass="80672">MMRQRLLRSVKPTAGRLLTNCPARRSFASTPLASAEIEVTIDGQKIMIEQGSALIQACEKAGAIIPRYCYHEKLMIAGNCRMCLVEVERVPKPAASCAWPVQAGMVVHTNSPMVHKAREGVMEFLLANHPLDCPICDQGGECDLQDQSMRYGGDRGRFHEIDGKRAVEDKNIGPLIKTSMNRCIHCTRCIRFANDVAGAPELGSTGRGNDMQIGTYLEKNLDSELSGNVIDLCPVGALTSKPYAFRARPWELKPVESIDVLDALGSAIRVDARGMEVMRVIPRLNDDVNEEWINDKTRFACDGLKTQRLTMPLIRRDDKFLPASWEQALGEVASAYERLAPKGDEIKAIAGHLVEAESLVALKDLLNRLGSENLALDQPLGNQPPAHGIDIRSNYLFNSKITGVEEADTILLVGTNPRHEAAVLNARIRKQWLRSDLEVGLVGELFEGTFDFEHLGQDANALKKTLAGPFGKKLLAGKRPMIVMGSGVIEHVDGKAMYEMVGQFVEKNNAKFINAEWNGYNVLQRAASRPAAYDVGFVPPSPTTSSTTPKIVYLLGADEITPADIPKGAFVIYQGHHGDIGAQYADVVLPGAAYTEKSGTYVNTEGRVQLTRVATGLPGVAREDWKIVRALSETLGVPLPYDDLSALRYRMEELSPALTRYDVIEPASLSAVGLRHSLIEANKGSKVLGTVMKRVVENFYFTDAISRSSPTMSRCSAAKMQKTGIEADPAPGEAAYASG</sequence>
<dbReference type="PROSITE" id="PS51669">
    <property type="entry name" value="4FE4S_MOW_BIS_MGD"/>
    <property type="match status" value="1"/>
</dbReference>
<feature type="domain" description="4Fe-4S His(Cys)3-ligated-type" evidence="13">
    <location>
        <begin position="113"/>
        <end position="152"/>
    </location>
</feature>
<dbReference type="Gene3D" id="3.40.50.740">
    <property type="match status" value="1"/>
</dbReference>
<dbReference type="InterPro" id="IPR001041">
    <property type="entry name" value="2Fe-2S_ferredoxin-type"/>
</dbReference>
<dbReference type="SUPFAM" id="SSF54862">
    <property type="entry name" value="4Fe-4S ferredoxins"/>
    <property type="match status" value="1"/>
</dbReference>
<comment type="cofactor">
    <cofactor evidence="9">
        <name>[2Fe-2S] cluster</name>
        <dbReference type="ChEBI" id="CHEBI:190135"/>
    </cofactor>
</comment>
<dbReference type="PROSITE" id="PS51085">
    <property type="entry name" value="2FE2S_FER_2"/>
    <property type="match status" value="1"/>
</dbReference>
<evidence type="ECO:0000256" key="6">
    <source>
        <dbReference type="ARBA" id="ARBA00023004"/>
    </source>
</evidence>
<dbReference type="Proteomes" id="UP001447188">
    <property type="component" value="Unassembled WGS sequence"/>
</dbReference>